<name>A0ABM7T8W8_9CLOT</name>
<evidence type="ECO:0000313" key="1">
    <source>
        <dbReference type="EMBL" id="BCZ47795.1"/>
    </source>
</evidence>
<gene>
    <name evidence="1" type="ORF">psyc5s11_38620</name>
</gene>
<organism evidence="1 2">
    <name type="scientific">Clostridium gelidum</name>
    <dbReference type="NCBI Taxonomy" id="704125"/>
    <lineage>
        <taxon>Bacteria</taxon>
        <taxon>Bacillati</taxon>
        <taxon>Bacillota</taxon>
        <taxon>Clostridia</taxon>
        <taxon>Eubacteriales</taxon>
        <taxon>Clostridiaceae</taxon>
        <taxon>Clostridium</taxon>
    </lineage>
</organism>
<dbReference type="Proteomes" id="UP000824633">
    <property type="component" value="Chromosome"/>
</dbReference>
<sequence>MSAYMITYFISDTTGHNHVHDENCGCGGDHSHSHEKEDCECGEDHAHSHEKEDCGCGEDHSHSDEPVYGEAHLIGKIKSLGAWAQFLPQGFFVKTTSSANEIFAEVSSVANKGDLIFVTKIDAKSSAFANQAVLDWLAK</sequence>
<reference evidence="2" key="1">
    <citation type="submission" date="2021-07" db="EMBL/GenBank/DDBJ databases">
        <title>Complete genome sequencing of a Clostridium isolate.</title>
        <authorList>
            <person name="Ueki A."/>
            <person name="Tonouchi A."/>
        </authorList>
    </citation>
    <scope>NUCLEOTIDE SEQUENCE [LARGE SCALE GENOMIC DNA]</scope>
    <source>
        <strain evidence="2">C5S11</strain>
    </source>
</reference>
<dbReference type="RefSeq" id="WP_224034113.1">
    <property type="nucleotide sequence ID" value="NZ_AP024849.1"/>
</dbReference>
<proteinExistence type="predicted"/>
<dbReference type="EMBL" id="AP024849">
    <property type="protein sequence ID" value="BCZ47795.1"/>
    <property type="molecule type" value="Genomic_DNA"/>
</dbReference>
<accession>A0ABM7T8W8</accession>
<protein>
    <submittedName>
        <fullName evidence="1">Uncharacterized protein</fullName>
    </submittedName>
</protein>
<evidence type="ECO:0000313" key="2">
    <source>
        <dbReference type="Proteomes" id="UP000824633"/>
    </source>
</evidence>
<keyword evidence="2" id="KW-1185">Reference proteome</keyword>